<evidence type="ECO:0000313" key="1">
    <source>
        <dbReference type="EMBL" id="KAH7996691.1"/>
    </source>
</evidence>
<organism evidence="1 2">
    <name type="scientific">Sphaerodactylus townsendi</name>
    <dbReference type="NCBI Taxonomy" id="933632"/>
    <lineage>
        <taxon>Eukaryota</taxon>
        <taxon>Metazoa</taxon>
        <taxon>Chordata</taxon>
        <taxon>Craniata</taxon>
        <taxon>Vertebrata</taxon>
        <taxon>Euteleostomi</taxon>
        <taxon>Lepidosauria</taxon>
        <taxon>Squamata</taxon>
        <taxon>Bifurcata</taxon>
        <taxon>Gekkota</taxon>
        <taxon>Sphaerodactylidae</taxon>
        <taxon>Sphaerodactylus</taxon>
    </lineage>
</organism>
<accession>A0ACB8EVP8</accession>
<dbReference type="EMBL" id="CM037628">
    <property type="protein sequence ID" value="KAH7996691.1"/>
    <property type="molecule type" value="Genomic_DNA"/>
</dbReference>
<name>A0ACB8EVP8_9SAUR</name>
<protein>
    <submittedName>
        <fullName evidence="1">Uncharacterized protein</fullName>
    </submittedName>
</protein>
<sequence length="181" mass="20271">MFSTIIIYGKEANPGPPKMEKQADNPHILRSFIWDHPVKGGELYHISVLRRKAAIGVFSEVQLVESGGDIRRPGESLFLTCKASGFTFDSYDMIWVRQAPGKGLEWLAYISNLAVTLTYADSVRGRFTISRSNPSNTLHLQMNSLEPGDTALYYCARRTQWEEVSLKQGKNPPLPLAALQN</sequence>
<comment type="caution">
    <text evidence="1">The sequence shown here is derived from an EMBL/GenBank/DDBJ whole genome shotgun (WGS) entry which is preliminary data.</text>
</comment>
<evidence type="ECO:0000313" key="2">
    <source>
        <dbReference type="Proteomes" id="UP000827872"/>
    </source>
</evidence>
<gene>
    <name evidence="1" type="ORF">K3G42_010138</name>
</gene>
<proteinExistence type="predicted"/>
<keyword evidence="2" id="KW-1185">Reference proteome</keyword>
<dbReference type="Proteomes" id="UP000827872">
    <property type="component" value="Linkage Group LG15"/>
</dbReference>
<reference evidence="1" key="1">
    <citation type="submission" date="2021-08" db="EMBL/GenBank/DDBJ databases">
        <title>The first chromosome-level gecko genome reveals the dynamic sex chromosomes of Neotropical dwarf geckos (Sphaerodactylidae: Sphaerodactylus).</title>
        <authorList>
            <person name="Pinto B.J."/>
            <person name="Keating S.E."/>
            <person name="Gamble T."/>
        </authorList>
    </citation>
    <scope>NUCLEOTIDE SEQUENCE</scope>
    <source>
        <strain evidence="1">TG3544</strain>
    </source>
</reference>